<dbReference type="SUPFAM" id="SSF55856">
    <property type="entry name" value="Cytochrome b5-like heme/steroid binding domain"/>
    <property type="match status" value="1"/>
</dbReference>
<dbReference type="InterPro" id="IPR001199">
    <property type="entry name" value="Cyt_B5-like_heme/steroid-bd"/>
</dbReference>
<dbReference type="OMA" id="VLWFTMM"/>
<dbReference type="InterPro" id="IPR018506">
    <property type="entry name" value="Cyt_B5_heme-BS"/>
</dbReference>
<dbReference type="EMBL" id="GL377302">
    <property type="protein sequence ID" value="EFJ03084.1"/>
    <property type="molecule type" value="Genomic_DNA"/>
</dbReference>
<name>D8PQK1_SCHCM</name>
<dbReference type="eggNOG" id="KOG2722">
    <property type="taxonomic scope" value="Eukaryota"/>
</dbReference>
<feature type="transmembrane region" description="Helical" evidence="9">
    <location>
        <begin position="192"/>
        <end position="213"/>
    </location>
</feature>
<dbReference type="Pfam" id="PF00173">
    <property type="entry name" value="Cyt-b5"/>
    <property type="match status" value="1"/>
</dbReference>
<accession>D8PQK1</accession>
<feature type="transmembrane region" description="Helical" evidence="9">
    <location>
        <begin position="381"/>
        <end position="402"/>
    </location>
</feature>
<dbReference type="SMART" id="SM01117">
    <property type="entry name" value="Cyt-b5"/>
    <property type="match status" value="1"/>
</dbReference>
<dbReference type="PANTHER" id="PTHR31794">
    <property type="entry name" value="AUXIN EFFLUX TRANSPORTER FAMILY PROTEIN (EUROFUNG)"/>
    <property type="match status" value="1"/>
</dbReference>
<dbReference type="RefSeq" id="XP_003037986.1">
    <property type="nucleotide sequence ID" value="XM_003037940.1"/>
</dbReference>
<evidence type="ECO:0000256" key="6">
    <source>
        <dbReference type="ARBA" id="ARBA00023004"/>
    </source>
</evidence>
<feature type="domain" description="Cytochrome b5 heme-binding" evidence="10">
    <location>
        <begin position="468"/>
        <end position="544"/>
    </location>
</feature>
<proteinExistence type="predicted"/>
<dbReference type="GO" id="GO:0016020">
    <property type="term" value="C:membrane"/>
    <property type="evidence" value="ECO:0007669"/>
    <property type="project" value="UniProtKB-SubCell"/>
</dbReference>
<dbReference type="Gene3D" id="3.10.120.10">
    <property type="entry name" value="Cytochrome b5-like heme/steroid binding domain"/>
    <property type="match status" value="1"/>
</dbReference>
<feature type="transmembrane region" description="Helical" evidence="9">
    <location>
        <begin position="301"/>
        <end position="322"/>
    </location>
</feature>
<evidence type="ECO:0000313" key="11">
    <source>
        <dbReference type="EMBL" id="EFJ03084.1"/>
    </source>
</evidence>
<evidence type="ECO:0000256" key="5">
    <source>
        <dbReference type="ARBA" id="ARBA00022989"/>
    </source>
</evidence>
<evidence type="ECO:0000256" key="7">
    <source>
        <dbReference type="ARBA" id="ARBA00023136"/>
    </source>
</evidence>
<keyword evidence="12" id="KW-1185">Reference proteome</keyword>
<dbReference type="InterPro" id="IPR036400">
    <property type="entry name" value="Cyt_B5-like_heme/steroid_sf"/>
</dbReference>
<feature type="region of interest" description="Disordered" evidence="8">
    <location>
        <begin position="213"/>
        <end position="235"/>
    </location>
</feature>
<evidence type="ECO:0000256" key="8">
    <source>
        <dbReference type="SAM" id="MobiDB-lite"/>
    </source>
</evidence>
<dbReference type="GO" id="GO:0046872">
    <property type="term" value="F:metal ion binding"/>
    <property type="evidence" value="ECO:0007669"/>
    <property type="project" value="UniProtKB-KW"/>
</dbReference>
<keyword evidence="5 9" id="KW-1133">Transmembrane helix</keyword>
<dbReference type="GeneID" id="9587960"/>
<dbReference type="GO" id="GO:0020037">
    <property type="term" value="F:heme binding"/>
    <property type="evidence" value="ECO:0007669"/>
    <property type="project" value="InterPro"/>
</dbReference>
<dbReference type="PRINTS" id="PR00363">
    <property type="entry name" value="CYTOCHROMEB5"/>
</dbReference>
<feature type="transmembrane region" description="Helical" evidence="9">
    <location>
        <begin position="116"/>
        <end position="137"/>
    </location>
</feature>
<dbReference type="OrthoDB" id="191139at2759"/>
<dbReference type="PROSITE" id="PS00191">
    <property type="entry name" value="CYTOCHROME_B5_1"/>
    <property type="match status" value="1"/>
</dbReference>
<reference evidence="11 12" key="1">
    <citation type="journal article" date="2010" name="Nat. Biotechnol.">
        <title>Genome sequence of the model mushroom Schizophyllum commune.</title>
        <authorList>
            <person name="Ohm R.A."/>
            <person name="de Jong J.F."/>
            <person name="Lugones L.G."/>
            <person name="Aerts A."/>
            <person name="Kothe E."/>
            <person name="Stajich J.E."/>
            <person name="de Vries R.P."/>
            <person name="Record E."/>
            <person name="Levasseur A."/>
            <person name="Baker S.E."/>
            <person name="Bartholomew K.A."/>
            <person name="Coutinho P.M."/>
            <person name="Erdmann S."/>
            <person name="Fowler T.J."/>
            <person name="Gathman A.C."/>
            <person name="Lombard V."/>
            <person name="Henrissat B."/>
            <person name="Knabe N."/>
            <person name="Kuees U."/>
            <person name="Lilly W.W."/>
            <person name="Lindquist E."/>
            <person name="Lucas S."/>
            <person name="Magnuson J.K."/>
            <person name="Piumi F."/>
            <person name="Raudaskoski M."/>
            <person name="Salamov A."/>
            <person name="Schmutz J."/>
            <person name="Schwarze F.W.M.R."/>
            <person name="vanKuyk P.A."/>
            <person name="Horton J.S."/>
            <person name="Grigoriev I.V."/>
            <person name="Woesten H.A.B."/>
        </authorList>
    </citation>
    <scope>NUCLEOTIDE SEQUENCE [LARGE SCALE GENOMIC DNA]</scope>
    <source>
        <strain evidence="12">H4-8 / FGSC 9210</strain>
    </source>
</reference>
<dbReference type="STRING" id="578458.D8PQK1"/>
<dbReference type="KEGG" id="scm:SCHCO_01165921"/>
<dbReference type="GO" id="GO:0005783">
    <property type="term" value="C:endoplasmic reticulum"/>
    <property type="evidence" value="ECO:0007669"/>
    <property type="project" value="TreeGrafter"/>
</dbReference>
<dbReference type="PANTHER" id="PTHR31794:SF4">
    <property type="entry name" value="AUXIN EFFLUX TRANSPORTER FAMILY PROTEIN (EUROFUNG)"/>
    <property type="match status" value="1"/>
</dbReference>
<gene>
    <name evidence="11" type="ORF">SCHCODRAFT_255025</name>
</gene>
<evidence type="ECO:0000256" key="1">
    <source>
        <dbReference type="ARBA" id="ARBA00004141"/>
    </source>
</evidence>
<dbReference type="PROSITE" id="PS50255">
    <property type="entry name" value="CYTOCHROME_B5_2"/>
    <property type="match status" value="1"/>
</dbReference>
<dbReference type="InterPro" id="IPR004776">
    <property type="entry name" value="Mem_transp_PIN-like"/>
</dbReference>
<dbReference type="InParanoid" id="D8PQK1"/>
<evidence type="ECO:0000259" key="10">
    <source>
        <dbReference type="PROSITE" id="PS50255"/>
    </source>
</evidence>
<keyword evidence="3 9" id="KW-0812">Transmembrane</keyword>
<dbReference type="eggNOG" id="KOG0537">
    <property type="taxonomic scope" value="Eukaryota"/>
</dbReference>
<evidence type="ECO:0000256" key="4">
    <source>
        <dbReference type="ARBA" id="ARBA00022723"/>
    </source>
</evidence>
<keyword evidence="7 9" id="KW-0472">Membrane</keyword>
<keyword evidence="4" id="KW-0479">Metal-binding</keyword>
<dbReference type="Proteomes" id="UP000007431">
    <property type="component" value="Unassembled WGS sequence"/>
</dbReference>
<evidence type="ECO:0000313" key="12">
    <source>
        <dbReference type="Proteomes" id="UP000007431"/>
    </source>
</evidence>
<keyword evidence="6" id="KW-0408">Iron</keyword>
<feature type="transmembrane region" description="Helical" evidence="9">
    <location>
        <begin position="414"/>
        <end position="435"/>
    </location>
</feature>
<organism evidence="12">
    <name type="scientific">Schizophyllum commune (strain H4-8 / FGSC 9210)</name>
    <name type="common">Split gill fungus</name>
    <dbReference type="NCBI Taxonomy" id="578458"/>
    <lineage>
        <taxon>Eukaryota</taxon>
        <taxon>Fungi</taxon>
        <taxon>Dikarya</taxon>
        <taxon>Basidiomycota</taxon>
        <taxon>Agaricomycotina</taxon>
        <taxon>Agaricomycetes</taxon>
        <taxon>Agaricomycetidae</taxon>
        <taxon>Agaricales</taxon>
        <taxon>Schizophyllaceae</taxon>
        <taxon>Schizophyllum</taxon>
    </lineage>
</organism>
<feature type="transmembrane region" description="Helical" evidence="9">
    <location>
        <begin position="158"/>
        <end position="180"/>
    </location>
</feature>
<dbReference type="HOGENOM" id="CLU_032414_1_0_1"/>
<sequence length="595" mass="63933">MYGFEQSTTSSVYPSSSCDDEGIITVVDPQGNVVSVSTYGCPGVDLNSVLTSFIGALQGSVSVLLTIGYGIIAGHFKLIKNSSAKDISKLCVKLLQPALLIINVGSEAHPETLPRYFPIIVWSIAYNLVSIAIGVVARRWFKMPSFVAPACAFNNTTSLPLLLVQSFAVTGLLDAILLPGESASDAVNRAKSYFLINAVIGSSLTFSLGPGLLNPQDEDGPSPPQTPGISAGLNGRLHPPGPPPLAVADDLTERGEASERTALLGYEQSRKGSSGILVRGKEAYASLPSFVKSVLSFFTQFMNAPFIGALIGLLLGMVGPLYDQFFDSEGFFSGWLTASVRNIGDLFASLQALTVGVKLLNSYRDMKRGEDAGPMPWGTTVFITFIRFIFWPVVGIPIVYVLAQKTTMLNSDPVLWFCMMLMPVGPPALKLLALADVSGAEEKEKSSLVKFLSASYLISPIISKMSEARIVTYDELKAHKSKDSMYLLISGKVYDVTKFLDEHPGGDEVIIAEGGQDGTEAFEDVGHSDEARALLPGMYIGDFEKNSELKIKEAKSAAEQKVSSAVETGSNMMYFVPLSLLGAYFAWRFYTTGSA</sequence>
<dbReference type="GO" id="GO:0055085">
    <property type="term" value="P:transmembrane transport"/>
    <property type="evidence" value="ECO:0007669"/>
    <property type="project" value="InterPro"/>
</dbReference>
<dbReference type="Pfam" id="PF03547">
    <property type="entry name" value="Mem_trans"/>
    <property type="match status" value="1"/>
</dbReference>
<evidence type="ECO:0000256" key="3">
    <source>
        <dbReference type="ARBA" id="ARBA00022692"/>
    </source>
</evidence>
<protein>
    <recommendedName>
        <fullName evidence="10">Cytochrome b5 heme-binding domain-containing protein</fullName>
    </recommendedName>
</protein>
<comment type="subcellular location">
    <subcellularLocation>
        <location evidence="1">Membrane</location>
        <topology evidence="1">Multi-pass membrane protein</topology>
    </subcellularLocation>
</comment>
<evidence type="ECO:0000256" key="2">
    <source>
        <dbReference type="ARBA" id="ARBA00022617"/>
    </source>
</evidence>
<dbReference type="AlphaFoldDB" id="D8PQK1"/>
<dbReference type="FunFam" id="3.10.120.10:FF:000002">
    <property type="entry name" value="Cytochrome b5 type B"/>
    <property type="match status" value="1"/>
</dbReference>
<dbReference type="VEuPathDB" id="FungiDB:SCHCODRAFT_01165921"/>
<evidence type="ECO:0000256" key="9">
    <source>
        <dbReference type="SAM" id="Phobius"/>
    </source>
</evidence>
<feature type="transmembrane region" description="Helical" evidence="9">
    <location>
        <begin position="53"/>
        <end position="75"/>
    </location>
</feature>
<keyword evidence="2" id="KW-0349">Heme</keyword>